<dbReference type="GO" id="GO:0030490">
    <property type="term" value="P:maturation of SSU-rRNA"/>
    <property type="evidence" value="ECO:0007669"/>
    <property type="project" value="TreeGrafter"/>
</dbReference>
<feature type="region of interest" description="Disordered" evidence="14">
    <location>
        <begin position="335"/>
        <end position="371"/>
    </location>
</feature>
<feature type="binding site" evidence="13">
    <location>
        <position position="283"/>
    </location>
    <ligand>
        <name>Zn(2+)</name>
        <dbReference type="ChEBI" id="CHEBI:29105"/>
    </ligand>
</feature>
<dbReference type="FunFam" id="3.40.50.1010:FF:000018">
    <property type="entry name" value="RNA-binding protein NOB1"/>
    <property type="match status" value="1"/>
</dbReference>
<comment type="function">
    <text evidence="11">May play a role in mRNA degradation. Endonuclease required for processing of 20S pre-rRNA precursor and biogenesis of 40S ribosomal subunits.</text>
</comment>
<evidence type="ECO:0000256" key="7">
    <source>
        <dbReference type="ARBA" id="ARBA00022771"/>
    </source>
</evidence>
<dbReference type="AlphaFoldDB" id="A0A9Y4KE27"/>
<keyword evidence="8" id="KW-0378">Hydrolase</keyword>
<evidence type="ECO:0000256" key="1">
    <source>
        <dbReference type="ARBA" id="ARBA00004123"/>
    </source>
</evidence>
<dbReference type="CTD" id="28987"/>
<dbReference type="RefSeq" id="XP_008290297.1">
    <property type="nucleotide sequence ID" value="XM_008292075.1"/>
</dbReference>
<dbReference type="GO" id="GO:0016787">
    <property type="term" value="F:hydrolase activity"/>
    <property type="evidence" value="ECO:0007669"/>
    <property type="project" value="UniProtKB-KW"/>
</dbReference>
<dbReference type="GO" id="GO:0004521">
    <property type="term" value="F:RNA endonuclease activity"/>
    <property type="evidence" value="ECO:0007669"/>
    <property type="project" value="UniProtKB-UniRule"/>
</dbReference>
<feature type="compositionally biased region" description="Acidic residues" evidence="14">
    <location>
        <begin position="198"/>
        <end position="218"/>
    </location>
</feature>
<evidence type="ECO:0000256" key="13">
    <source>
        <dbReference type="PIRSR" id="PIRSR037125-1"/>
    </source>
</evidence>
<evidence type="ECO:0000256" key="6">
    <source>
        <dbReference type="ARBA" id="ARBA00022723"/>
    </source>
</evidence>
<feature type="domain" description="Nin one binding (NOB1) Zn-ribbon-like" evidence="15">
    <location>
        <begin position="273"/>
        <end position="345"/>
    </location>
</feature>
<evidence type="ECO:0000256" key="10">
    <source>
        <dbReference type="ARBA" id="ARBA00023242"/>
    </source>
</evidence>
<evidence type="ECO:0000259" key="16">
    <source>
        <dbReference type="Pfam" id="PF15017"/>
    </source>
</evidence>
<dbReference type="GeneID" id="103364817"/>
<dbReference type="PANTHER" id="PTHR12814:SF2">
    <property type="entry name" value="RNA-BINDING PROTEIN NOB1"/>
    <property type="match status" value="1"/>
</dbReference>
<feature type="domain" description="Ribonuclease PIN" evidence="17">
    <location>
        <begin position="9"/>
        <end position="95"/>
    </location>
</feature>
<evidence type="ECO:0000256" key="5">
    <source>
        <dbReference type="ARBA" id="ARBA00022722"/>
    </source>
</evidence>
<dbReference type="PANTHER" id="PTHR12814">
    <property type="entry name" value="RNA-BINDING PROTEIN NOB1"/>
    <property type="match status" value="1"/>
</dbReference>
<keyword evidence="4" id="KW-0597">Phosphoprotein</keyword>
<dbReference type="GO" id="GO:0030688">
    <property type="term" value="C:preribosome, small subunit precursor"/>
    <property type="evidence" value="ECO:0007669"/>
    <property type="project" value="TreeGrafter"/>
</dbReference>
<dbReference type="Gene3D" id="3.40.50.1010">
    <property type="entry name" value="5'-nuclease"/>
    <property type="match status" value="1"/>
</dbReference>
<dbReference type="InterPro" id="IPR033461">
    <property type="entry name" value="WRNPLPNID"/>
</dbReference>
<feature type="region of interest" description="Disordered" evidence="14">
    <location>
        <begin position="114"/>
        <end position="152"/>
    </location>
</feature>
<evidence type="ECO:0000256" key="2">
    <source>
        <dbReference type="ARBA" id="ARBA00005858"/>
    </source>
</evidence>
<comment type="subcellular location">
    <subcellularLocation>
        <location evidence="1 12">Nucleus</location>
    </subcellularLocation>
</comment>
<evidence type="ECO:0000259" key="17">
    <source>
        <dbReference type="Pfam" id="PF17146"/>
    </source>
</evidence>
<reference evidence="19" key="1">
    <citation type="submission" date="2025-08" db="UniProtKB">
        <authorList>
            <consortium name="RefSeq"/>
        </authorList>
    </citation>
    <scope>IDENTIFICATION</scope>
</reference>
<dbReference type="Gene3D" id="6.20.210.10">
    <property type="entry name" value="Nin one binding (NOB1), Zn-ribbon-like"/>
    <property type="match status" value="1"/>
</dbReference>
<feature type="region of interest" description="Disordered" evidence="14">
    <location>
        <begin position="171"/>
        <end position="225"/>
    </location>
</feature>
<dbReference type="CDD" id="cd09876">
    <property type="entry name" value="PIN_Nob1-like"/>
    <property type="match status" value="1"/>
</dbReference>
<dbReference type="InterPro" id="IPR033411">
    <property type="entry name" value="Ribonuclease_PIN"/>
</dbReference>
<feature type="region of interest" description="Disordered" evidence="14">
    <location>
        <begin position="401"/>
        <end position="425"/>
    </location>
</feature>
<keyword evidence="6 12" id="KW-0479">Metal-binding</keyword>
<dbReference type="GO" id="GO:0008270">
    <property type="term" value="F:zinc ion binding"/>
    <property type="evidence" value="ECO:0007669"/>
    <property type="project" value="UniProtKB-KW"/>
</dbReference>
<comment type="similarity">
    <text evidence="2 12">Belongs to the NOB1 family.</text>
</comment>
<keyword evidence="9 12" id="KW-0862">Zinc</keyword>
<evidence type="ECO:0000256" key="3">
    <source>
        <dbReference type="ARBA" id="ARBA00018439"/>
    </source>
</evidence>
<evidence type="ECO:0000256" key="4">
    <source>
        <dbReference type="ARBA" id="ARBA00022553"/>
    </source>
</evidence>
<feature type="compositionally biased region" description="Low complexity" evidence="14">
    <location>
        <begin position="173"/>
        <end position="186"/>
    </location>
</feature>
<dbReference type="SUPFAM" id="SSF144206">
    <property type="entry name" value="NOB1 zinc finger-like"/>
    <property type="match status" value="1"/>
</dbReference>
<dbReference type="Proteomes" id="UP000694891">
    <property type="component" value="Unplaced"/>
</dbReference>
<evidence type="ECO:0000256" key="8">
    <source>
        <dbReference type="ARBA" id="ARBA00022801"/>
    </source>
</evidence>
<gene>
    <name evidence="19" type="primary">nob1</name>
</gene>
<dbReference type="InterPro" id="IPR014881">
    <property type="entry name" value="NOB1_Zn-bd"/>
</dbReference>
<proteinExistence type="inferred from homology"/>
<feature type="domain" description="Putative WW-binding" evidence="16">
    <location>
        <begin position="153"/>
        <end position="225"/>
    </location>
</feature>
<evidence type="ECO:0000256" key="11">
    <source>
        <dbReference type="ARBA" id="ARBA00045628"/>
    </source>
</evidence>
<keyword evidence="7" id="KW-0863">Zinc-finger</keyword>
<name>A0A9Y4KE27_9TELE</name>
<dbReference type="PIRSF" id="PIRSF037125">
    <property type="entry name" value="D-site_20S_pre-rRNA_nuclease"/>
    <property type="match status" value="1"/>
</dbReference>
<keyword evidence="5" id="KW-0540">Nuclease</keyword>
<feature type="binding site" evidence="13">
    <location>
        <position position="301"/>
    </location>
    <ligand>
        <name>Zn(2+)</name>
        <dbReference type="ChEBI" id="CHEBI:29105"/>
    </ligand>
</feature>
<dbReference type="Pfam" id="PF17146">
    <property type="entry name" value="PIN_6"/>
    <property type="match status" value="1"/>
</dbReference>
<evidence type="ECO:0000313" key="18">
    <source>
        <dbReference type="Proteomes" id="UP000694891"/>
    </source>
</evidence>
<dbReference type="InterPro" id="IPR036283">
    <property type="entry name" value="NOB1_Zf-like_sf"/>
</dbReference>
<dbReference type="InterPro" id="IPR017117">
    <property type="entry name" value="Nob1_euk"/>
</dbReference>
<evidence type="ECO:0000259" key="15">
    <source>
        <dbReference type="Pfam" id="PF08772"/>
    </source>
</evidence>
<keyword evidence="10 12" id="KW-0539">Nucleus</keyword>
<accession>A0A9Y4KE27</accession>
<keyword evidence="18" id="KW-1185">Reference proteome</keyword>
<protein>
    <recommendedName>
        <fullName evidence="3 12">RNA-binding protein NOB1</fullName>
    </recommendedName>
</protein>
<feature type="binding site" evidence="13">
    <location>
        <position position="286"/>
    </location>
    <ligand>
        <name>Zn(2+)</name>
        <dbReference type="ChEBI" id="CHEBI:29105"/>
    </ligand>
</feature>
<dbReference type="InterPro" id="IPR039907">
    <property type="entry name" value="NOB1"/>
</dbReference>
<dbReference type="GO" id="GO:0005634">
    <property type="term" value="C:nucleus"/>
    <property type="evidence" value="ECO:0007669"/>
    <property type="project" value="UniProtKB-SubCell"/>
</dbReference>
<dbReference type="Pfam" id="PF08772">
    <property type="entry name" value="Zn_ribbon_NOB1"/>
    <property type="match status" value="1"/>
</dbReference>
<evidence type="ECO:0000256" key="12">
    <source>
        <dbReference type="PIRNR" id="PIRNR037125"/>
    </source>
</evidence>
<evidence type="ECO:0000313" key="19">
    <source>
        <dbReference type="RefSeq" id="XP_008290297.1"/>
    </source>
</evidence>
<organism evidence="18 19">
    <name type="scientific">Stegastes partitus</name>
    <name type="common">bicolor damselfish</name>
    <dbReference type="NCBI Taxonomy" id="144197"/>
    <lineage>
        <taxon>Eukaryota</taxon>
        <taxon>Metazoa</taxon>
        <taxon>Chordata</taxon>
        <taxon>Craniata</taxon>
        <taxon>Vertebrata</taxon>
        <taxon>Euteleostomi</taxon>
        <taxon>Actinopterygii</taxon>
        <taxon>Neopterygii</taxon>
        <taxon>Teleostei</taxon>
        <taxon>Neoteleostei</taxon>
        <taxon>Acanthomorphata</taxon>
        <taxon>Ovalentaria</taxon>
        <taxon>Pomacentridae</taxon>
        <taxon>Stegastes</taxon>
    </lineage>
</organism>
<dbReference type="Pfam" id="PF15017">
    <property type="entry name" value="WRNPLPNID"/>
    <property type="match status" value="1"/>
</dbReference>
<feature type="binding site" evidence="13">
    <location>
        <position position="298"/>
    </location>
    <ligand>
        <name>Zn(2+)</name>
        <dbReference type="ChEBI" id="CHEBI:29105"/>
    </ligand>
</feature>
<evidence type="ECO:0000256" key="14">
    <source>
        <dbReference type="SAM" id="MobiDB-lite"/>
    </source>
</evidence>
<evidence type="ECO:0000256" key="9">
    <source>
        <dbReference type="ARBA" id="ARBA00022833"/>
    </source>
</evidence>
<sequence>MAPALVEHVVADAGAFLKKAPLQDIGRNIYTLKDVVDEIRDRPTRRSLAFLPYQLTFKEPSPEHIRHVTEFSKKTGDYPSLSATDIKVLALTYQLHLEHVGSQNLKTEPEVKVNIQSTQRHPETPVNVAGFHLPSKKPAESPNIRPTETPDREQFNSFQFWREPVPSLDDDLLGLLDEGGASLSDSSRAEQGAQQPDDQSDDEDKENEPEEEEDEDDGGGWITPSNIRQLKMDSADWTAPADVTVGCLTTDFAMQNVLIQIGLHVLSVNGMVIKQARSYILRCHACFRTTSNMNKVFCPHCGNQTLKKLAVTLNEDGSLHMHFSRNPKVLNSKGLRHSLPLPHGGKHANNPQLVEDQRFPQQRLSRKARQKTDVFNPDYVAGASPFCENDIYSRAANLHIRDGQSGGGRRRENPNAARRKFVRKK</sequence>